<keyword evidence="3" id="KW-1003">Cell membrane</keyword>
<evidence type="ECO:0000256" key="6">
    <source>
        <dbReference type="ARBA" id="ARBA00023136"/>
    </source>
</evidence>
<gene>
    <name evidence="9" type="ORF">DOS83_09435</name>
</gene>
<evidence type="ECO:0000256" key="7">
    <source>
        <dbReference type="SAM" id="Phobius"/>
    </source>
</evidence>
<feature type="transmembrane region" description="Helical" evidence="7">
    <location>
        <begin position="94"/>
        <end position="120"/>
    </location>
</feature>
<dbReference type="InterPro" id="IPR011701">
    <property type="entry name" value="MFS"/>
</dbReference>
<evidence type="ECO:0000313" key="9">
    <source>
        <dbReference type="EMBL" id="REH93053.1"/>
    </source>
</evidence>
<dbReference type="AlphaFoldDB" id="A0A3E0IN73"/>
<accession>A0A3E0IN73</accession>
<sequence length="187" mass="20123">MTIMRTITFMLSIFIVGMVELVVAGIMNLMSADLNVSEAWIGQLVTIYAFTFALTGPILVKLTSRYSPKVVLLSAIVFFVIGNLMIALSPNFVILIIGRIISSAAAALIVVKILAVTVVLSRPEHRGKMLGIVYTGFSGSNVFGVPIGTLIGDWLGWRFTFGMIIAVGVLAGILLAVYLPKQLATHH</sequence>
<feature type="transmembrane region" description="Helical" evidence="7">
    <location>
        <begin position="157"/>
        <end position="179"/>
    </location>
</feature>
<dbReference type="PANTHER" id="PTHR43124">
    <property type="entry name" value="PURINE EFFLUX PUMP PBUE"/>
    <property type="match status" value="1"/>
</dbReference>
<keyword evidence="4 7" id="KW-0812">Transmembrane</keyword>
<dbReference type="EMBL" id="QKXQ01000429">
    <property type="protein sequence ID" value="REH93053.1"/>
    <property type="molecule type" value="Genomic_DNA"/>
</dbReference>
<dbReference type="OrthoDB" id="337363at2"/>
<feature type="transmembrane region" description="Helical" evidence="7">
    <location>
        <begin position="70"/>
        <end position="88"/>
    </location>
</feature>
<dbReference type="PANTHER" id="PTHR43124:SF8">
    <property type="entry name" value="INNER MEMBRANE TRANSPORT PROTEIN YDHP"/>
    <property type="match status" value="1"/>
</dbReference>
<dbReference type="RefSeq" id="WP_142748235.1">
    <property type="nucleotide sequence ID" value="NZ_QKXQ01000429.1"/>
</dbReference>
<name>A0A3E0IN73_9STAP</name>
<comment type="caution">
    <text evidence="9">The sequence shown here is derived from an EMBL/GenBank/DDBJ whole genome shotgun (WGS) entry which is preliminary data.</text>
</comment>
<organism evidence="9 10">
    <name type="scientific">Staphylococcus felis</name>
    <dbReference type="NCBI Taxonomy" id="46127"/>
    <lineage>
        <taxon>Bacteria</taxon>
        <taxon>Bacillati</taxon>
        <taxon>Bacillota</taxon>
        <taxon>Bacilli</taxon>
        <taxon>Bacillales</taxon>
        <taxon>Staphylococcaceae</taxon>
        <taxon>Staphylococcus</taxon>
    </lineage>
</organism>
<keyword evidence="6 7" id="KW-0472">Membrane</keyword>
<evidence type="ECO:0000256" key="4">
    <source>
        <dbReference type="ARBA" id="ARBA00022692"/>
    </source>
</evidence>
<dbReference type="Proteomes" id="UP000256562">
    <property type="component" value="Unassembled WGS sequence"/>
</dbReference>
<evidence type="ECO:0000256" key="2">
    <source>
        <dbReference type="ARBA" id="ARBA00022448"/>
    </source>
</evidence>
<dbReference type="SUPFAM" id="SSF103473">
    <property type="entry name" value="MFS general substrate transporter"/>
    <property type="match status" value="1"/>
</dbReference>
<keyword evidence="5 7" id="KW-1133">Transmembrane helix</keyword>
<dbReference type="GO" id="GO:0005886">
    <property type="term" value="C:plasma membrane"/>
    <property type="evidence" value="ECO:0007669"/>
    <property type="project" value="UniProtKB-SubCell"/>
</dbReference>
<dbReference type="Gene3D" id="1.20.1250.20">
    <property type="entry name" value="MFS general substrate transporter like domains"/>
    <property type="match status" value="1"/>
</dbReference>
<feature type="transmembrane region" description="Helical" evidence="7">
    <location>
        <begin position="39"/>
        <end position="58"/>
    </location>
</feature>
<comment type="subcellular location">
    <subcellularLocation>
        <location evidence="1">Cell membrane</location>
        <topology evidence="1">Multi-pass membrane protein</topology>
    </subcellularLocation>
</comment>
<evidence type="ECO:0000256" key="1">
    <source>
        <dbReference type="ARBA" id="ARBA00004651"/>
    </source>
</evidence>
<dbReference type="InterPro" id="IPR020846">
    <property type="entry name" value="MFS_dom"/>
</dbReference>
<protein>
    <submittedName>
        <fullName evidence="9">Chloramphenicol resistance protein</fullName>
    </submittedName>
</protein>
<evidence type="ECO:0000313" key="10">
    <source>
        <dbReference type="Proteomes" id="UP000256562"/>
    </source>
</evidence>
<feature type="transmembrane region" description="Helical" evidence="7">
    <location>
        <begin position="7"/>
        <end position="27"/>
    </location>
</feature>
<reference evidence="9 10" key="1">
    <citation type="journal article" date="2018" name="Vet. Microbiol.">
        <title>Characterisation of Staphylococcus felis isolated from cats using whole genome sequencing.</title>
        <authorList>
            <person name="Worthing K."/>
            <person name="Pang S."/>
            <person name="Trott D.J."/>
            <person name="Abraham S."/>
            <person name="Coombs G.W."/>
            <person name="Jordan D."/>
            <person name="McIntyre L."/>
            <person name="Davies M.R."/>
            <person name="Norris J."/>
        </authorList>
    </citation>
    <scope>NUCLEOTIDE SEQUENCE [LARGE SCALE GENOMIC DNA]</scope>
    <source>
        <strain evidence="9 10">F9</strain>
    </source>
</reference>
<dbReference type="InterPro" id="IPR036259">
    <property type="entry name" value="MFS_trans_sf"/>
</dbReference>
<evidence type="ECO:0000256" key="5">
    <source>
        <dbReference type="ARBA" id="ARBA00022989"/>
    </source>
</evidence>
<feature type="non-terminal residue" evidence="9">
    <location>
        <position position="187"/>
    </location>
</feature>
<feature type="transmembrane region" description="Helical" evidence="7">
    <location>
        <begin position="132"/>
        <end position="151"/>
    </location>
</feature>
<feature type="domain" description="Major facilitator superfamily (MFS) profile" evidence="8">
    <location>
        <begin position="5"/>
        <end position="187"/>
    </location>
</feature>
<dbReference type="GO" id="GO:0022857">
    <property type="term" value="F:transmembrane transporter activity"/>
    <property type="evidence" value="ECO:0007669"/>
    <property type="project" value="InterPro"/>
</dbReference>
<evidence type="ECO:0000259" key="8">
    <source>
        <dbReference type="PROSITE" id="PS50850"/>
    </source>
</evidence>
<dbReference type="InterPro" id="IPR050189">
    <property type="entry name" value="MFS_Efflux_Transporters"/>
</dbReference>
<keyword evidence="2" id="KW-0813">Transport</keyword>
<evidence type="ECO:0000256" key="3">
    <source>
        <dbReference type="ARBA" id="ARBA00022475"/>
    </source>
</evidence>
<dbReference type="PROSITE" id="PS50850">
    <property type="entry name" value="MFS"/>
    <property type="match status" value="1"/>
</dbReference>
<proteinExistence type="predicted"/>
<dbReference type="Pfam" id="PF07690">
    <property type="entry name" value="MFS_1"/>
    <property type="match status" value="1"/>
</dbReference>